<dbReference type="EMBL" id="MCFE01000280">
    <property type="protein sequence ID" value="ORX92369.1"/>
    <property type="molecule type" value="Genomic_DNA"/>
</dbReference>
<keyword evidence="10" id="KW-1185">Reference proteome</keyword>
<dbReference type="PANTHER" id="PTHR24115:SF1008">
    <property type="entry name" value="KINESIN-LIKE PROTEIN SUBITO"/>
    <property type="match status" value="1"/>
</dbReference>
<dbReference type="GO" id="GO:0016887">
    <property type="term" value="F:ATP hydrolysis activity"/>
    <property type="evidence" value="ECO:0007669"/>
    <property type="project" value="TreeGrafter"/>
</dbReference>
<dbReference type="PRINTS" id="PR00380">
    <property type="entry name" value="KINESINHEAVY"/>
</dbReference>
<evidence type="ECO:0000256" key="1">
    <source>
        <dbReference type="ARBA" id="ARBA00022701"/>
    </source>
</evidence>
<evidence type="ECO:0000256" key="5">
    <source>
        <dbReference type="PROSITE-ProRule" id="PRU00283"/>
    </source>
</evidence>
<dbReference type="PANTHER" id="PTHR24115">
    <property type="entry name" value="KINESIN-RELATED"/>
    <property type="match status" value="1"/>
</dbReference>
<evidence type="ECO:0000256" key="6">
    <source>
        <dbReference type="RuleBase" id="RU000394"/>
    </source>
</evidence>
<dbReference type="InParanoid" id="A0A1Y1Y307"/>
<dbReference type="AlphaFoldDB" id="A0A1Y1Y307"/>
<dbReference type="STRING" id="1314790.A0A1Y1Y307"/>
<evidence type="ECO:0000313" key="10">
    <source>
        <dbReference type="Proteomes" id="UP000193498"/>
    </source>
</evidence>
<protein>
    <recommendedName>
        <fullName evidence="6">Kinesin-like protein</fullName>
    </recommendedName>
</protein>
<dbReference type="FunCoup" id="A0A1Y1Y307">
    <property type="interactions" value="239"/>
</dbReference>
<keyword evidence="1 6" id="KW-0493">Microtubule</keyword>
<dbReference type="GO" id="GO:0003777">
    <property type="term" value="F:microtubule motor activity"/>
    <property type="evidence" value="ECO:0007669"/>
    <property type="project" value="InterPro"/>
</dbReference>
<dbReference type="SMART" id="SM00129">
    <property type="entry name" value="KISc"/>
    <property type="match status" value="1"/>
</dbReference>
<dbReference type="Gene3D" id="3.40.850.10">
    <property type="entry name" value="Kinesin motor domain"/>
    <property type="match status" value="1"/>
</dbReference>
<proteinExistence type="inferred from homology"/>
<reference evidence="9 10" key="1">
    <citation type="submission" date="2016-07" db="EMBL/GenBank/DDBJ databases">
        <title>Pervasive Adenine N6-methylation of Active Genes in Fungi.</title>
        <authorList>
            <consortium name="DOE Joint Genome Institute"/>
            <person name="Mondo S.J."/>
            <person name="Dannebaum R.O."/>
            <person name="Kuo R.C."/>
            <person name="Labutti K."/>
            <person name="Haridas S."/>
            <person name="Kuo A."/>
            <person name="Salamov A."/>
            <person name="Ahrendt S.R."/>
            <person name="Lipzen A."/>
            <person name="Sullivan W."/>
            <person name="Andreopoulos W.B."/>
            <person name="Clum A."/>
            <person name="Lindquist E."/>
            <person name="Daum C."/>
            <person name="Ramamoorthy G.K."/>
            <person name="Gryganskyi A."/>
            <person name="Culley D."/>
            <person name="Magnuson J.K."/>
            <person name="James T.Y."/>
            <person name="O'Malley M.A."/>
            <person name="Stajich J.E."/>
            <person name="Spatafora J.W."/>
            <person name="Visel A."/>
            <person name="Grigoriev I.V."/>
        </authorList>
    </citation>
    <scope>NUCLEOTIDE SEQUENCE [LARGE SCALE GENOMIC DNA]</scope>
    <source>
        <strain evidence="9 10">CBS 931.73</strain>
    </source>
</reference>
<dbReference type="GO" id="GO:0005874">
    <property type="term" value="C:microtubule"/>
    <property type="evidence" value="ECO:0007669"/>
    <property type="project" value="UniProtKB-KW"/>
</dbReference>
<evidence type="ECO:0000313" key="9">
    <source>
        <dbReference type="EMBL" id="ORX92369.1"/>
    </source>
</evidence>
<evidence type="ECO:0000256" key="3">
    <source>
        <dbReference type="ARBA" id="ARBA00022840"/>
    </source>
</evidence>
<dbReference type="Proteomes" id="UP000193498">
    <property type="component" value="Unassembled WGS sequence"/>
</dbReference>
<keyword evidence="2 5" id="KW-0547">Nucleotide-binding</keyword>
<organism evidence="9 10">
    <name type="scientific">Basidiobolus meristosporus CBS 931.73</name>
    <dbReference type="NCBI Taxonomy" id="1314790"/>
    <lineage>
        <taxon>Eukaryota</taxon>
        <taxon>Fungi</taxon>
        <taxon>Fungi incertae sedis</taxon>
        <taxon>Zoopagomycota</taxon>
        <taxon>Entomophthoromycotina</taxon>
        <taxon>Basidiobolomycetes</taxon>
        <taxon>Basidiobolales</taxon>
        <taxon>Basidiobolaceae</taxon>
        <taxon>Basidiobolus</taxon>
    </lineage>
</organism>
<feature type="non-terminal residue" evidence="9">
    <location>
        <position position="586"/>
    </location>
</feature>
<keyword evidence="3 5" id="KW-0067">ATP-binding</keyword>
<dbReference type="PROSITE" id="PS00411">
    <property type="entry name" value="KINESIN_MOTOR_1"/>
    <property type="match status" value="1"/>
</dbReference>
<dbReference type="GO" id="GO:0007018">
    <property type="term" value="P:microtubule-based movement"/>
    <property type="evidence" value="ECO:0007669"/>
    <property type="project" value="InterPro"/>
</dbReference>
<dbReference type="InterPro" id="IPR027640">
    <property type="entry name" value="Kinesin-like_fam"/>
</dbReference>
<accession>A0A1Y1Y307</accession>
<evidence type="ECO:0000256" key="2">
    <source>
        <dbReference type="ARBA" id="ARBA00022741"/>
    </source>
</evidence>
<comment type="similarity">
    <text evidence="5 6">Belongs to the TRAFAC class myosin-kinesin ATPase superfamily. Kinesin family.</text>
</comment>
<sequence length="586" mass="66824">MKKFRIQSPVGNVRKSLFKGVVSPGAPTGGKTPYLSRLERKFNSYDPDREPVKTFLRIRPGPNRNLLSSLPNNYLELINDTEVLMSPPADSNAYKARSGIQERFKFTKVFNEETTQNDFFLETARPLISQVMNGENALIFAYGVSNSGKTYTIQGSRENPGLLPRTLELMLNSIHGHQSSDLLKPTRYCEVEAYRSSDDLNLTTDELADAHSKLDEAFDKVDCDPDYEYAVWVSYAEIYNEKVYDLLDPGMINDSKRNFLTLKKDRKTGYKYIGGLREMKVNSVEDGYRILSQGQNNRTVFSTLLNAVSSRSHSIFTIKLIRVPKDAMTVDLKVKYSTVSRISLVDLAGAERSKLTQNTGERLKEANNINKSLMVLGQCLESLRHNQTREHKEVVPFRQSKLTEIFQSSFVGEAKAVMLVNVNPYETSFAETSHVLKFAAVAMDITTVKRTVQKVKIPKFHEIESDLDTPTKPSKRASFDSDFVSEEDEGVESEEEDVYVADMVSKYEHVLFEIRDKWLDAESRCANMEAEIREELTNEFAERMKSLEAMYISRLTSENEMNEFKTEKKIDILSRNQTHMELMAAE</sequence>
<dbReference type="InterPro" id="IPR027417">
    <property type="entry name" value="P-loop_NTPase"/>
</dbReference>
<dbReference type="InterPro" id="IPR019821">
    <property type="entry name" value="Kinesin_motor_CS"/>
</dbReference>
<dbReference type="GO" id="GO:0005871">
    <property type="term" value="C:kinesin complex"/>
    <property type="evidence" value="ECO:0007669"/>
    <property type="project" value="TreeGrafter"/>
</dbReference>
<name>A0A1Y1Y307_9FUNG</name>
<dbReference type="Pfam" id="PF00225">
    <property type="entry name" value="Kinesin"/>
    <property type="match status" value="1"/>
</dbReference>
<dbReference type="InterPro" id="IPR036961">
    <property type="entry name" value="Kinesin_motor_dom_sf"/>
</dbReference>
<feature type="domain" description="Kinesin motor" evidence="8">
    <location>
        <begin position="51"/>
        <end position="445"/>
    </location>
</feature>
<feature type="binding site" evidence="5">
    <location>
        <begin position="143"/>
        <end position="150"/>
    </location>
    <ligand>
        <name>ATP</name>
        <dbReference type="ChEBI" id="CHEBI:30616"/>
    </ligand>
</feature>
<dbReference type="SUPFAM" id="SSF52540">
    <property type="entry name" value="P-loop containing nucleoside triphosphate hydrolases"/>
    <property type="match status" value="1"/>
</dbReference>
<dbReference type="PROSITE" id="PS50067">
    <property type="entry name" value="KINESIN_MOTOR_2"/>
    <property type="match status" value="1"/>
</dbReference>
<feature type="region of interest" description="Disordered" evidence="7">
    <location>
        <begin position="466"/>
        <end position="489"/>
    </location>
</feature>
<comment type="caution">
    <text evidence="9">The sequence shown here is derived from an EMBL/GenBank/DDBJ whole genome shotgun (WGS) entry which is preliminary data.</text>
</comment>
<dbReference type="OrthoDB" id="123929at2759"/>
<dbReference type="GO" id="GO:0005634">
    <property type="term" value="C:nucleus"/>
    <property type="evidence" value="ECO:0007669"/>
    <property type="project" value="TreeGrafter"/>
</dbReference>
<evidence type="ECO:0000259" key="8">
    <source>
        <dbReference type="PROSITE" id="PS50067"/>
    </source>
</evidence>
<evidence type="ECO:0000256" key="4">
    <source>
        <dbReference type="ARBA" id="ARBA00023175"/>
    </source>
</evidence>
<dbReference type="GO" id="GO:0008017">
    <property type="term" value="F:microtubule binding"/>
    <property type="evidence" value="ECO:0007669"/>
    <property type="project" value="InterPro"/>
</dbReference>
<dbReference type="GO" id="GO:0005524">
    <property type="term" value="F:ATP binding"/>
    <property type="evidence" value="ECO:0007669"/>
    <property type="project" value="UniProtKB-UniRule"/>
</dbReference>
<dbReference type="InterPro" id="IPR001752">
    <property type="entry name" value="Kinesin_motor_dom"/>
</dbReference>
<gene>
    <name evidence="9" type="ORF">K493DRAFT_225865</name>
</gene>
<evidence type="ECO:0000256" key="7">
    <source>
        <dbReference type="SAM" id="MobiDB-lite"/>
    </source>
</evidence>
<keyword evidence="4 5" id="KW-0505">Motor protein</keyword>